<evidence type="ECO:0000313" key="3">
    <source>
        <dbReference type="Proteomes" id="UP001327957"/>
    </source>
</evidence>
<dbReference type="Proteomes" id="UP001327957">
    <property type="component" value="Unassembled WGS sequence"/>
</dbReference>
<sequence>MERPPHYDITLWQVHKTEDDCDLIIRTTNGQAFYCTISLPHFDRPPKLTEQYHKCLGVLRSGNEEKDDFYVEDACGWLLKLFGPLIAQLAPSPSPVPKDERPTLSHYLFLSYFVCRIDATNDVPRPYQVDTREHGWSRPIVVADDELLKGLHEWTQSYLPSDVEIIYDSPEKVLISRPTKVLVDEGNGGKVTCYFKPFGLTFGPAHARKELKTLKAIVMTQLSSAPATWICSLRGVVRDGKNMMGMLFTWIDAKGVLSSARAEQSSPDLRTRWAEQISTSLEELHDKGIIWGDVKADNVLIDRDDNAWIVDFGGGYTVGWVDKERAGTLAGDAQGLAKILDILK</sequence>
<dbReference type="InterPro" id="IPR011009">
    <property type="entry name" value="Kinase-like_dom_sf"/>
</dbReference>
<dbReference type="GO" id="GO:0004672">
    <property type="term" value="F:protein kinase activity"/>
    <property type="evidence" value="ECO:0007669"/>
    <property type="project" value="InterPro"/>
</dbReference>
<protein>
    <recommendedName>
        <fullName evidence="1">Protein kinase domain-containing protein</fullName>
    </recommendedName>
</protein>
<gene>
    <name evidence="2" type="ORF">QIS74_02160</name>
</gene>
<proteinExistence type="predicted"/>
<dbReference type="SUPFAM" id="SSF56112">
    <property type="entry name" value="Protein kinase-like (PK-like)"/>
    <property type="match status" value="1"/>
</dbReference>
<dbReference type="EMBL" id="JASAOK010000002">
    <property type="protein sequence ID" value="KAK6226113.1"/>
    <property type="molecule type" value="Genomic_DNA"/>
</dbReference>
<name>A0AAV9TSP9_9PEZI</name>
<dbReference type="PROSITE" id="PS50011">
    <property type="entry name" value="PROTEIN_KINASE_DOM"/>
    <property type="match status" value="1"/>
</dbReference>
<dbReference type="InterPro" id="IPR000719">
    <property type="entry name" value="Prot_kinase_dom"/>
</dbReference>
<comment type="caution">
    <text evidence="2">The sequence shown here is derived from an EMBL/GenBank/DDBJ whole genome shotgun (WGS) entry which is preliminary data.</text>
</comment>
<organism evidence="2 3">
    <name type="scientific">Colletotrichum tabaci</name>
    <dbReference type="NCBI Taxonomy" id="1209068"/>
    <lineage>
        <taxon>Eukaryota</taxon>
        <taxon>Fungi</taxon>
        <taxon>Dikarya</taxon>
        <taxon>Ascomycota</taxon>
        <taxon>Pezizomycotina</taxon>
        <taxon>Sordariomycetes</taxon>
        <taxon>Hypocreomycetidae</taxon>
        <taxon>Glomerellales</taxon>
        <taxon>Glomerellaceae</taxon>
        <taxon>Colletotrichum</taxon>
        <taxon>Colletotrichum destructivum species complex</taxon>
    </lineage>
</organism>
<dbReference type="Pfam" id="PF00069">
    <property type="entry name" value="Pkinase"/>
    <property type="match status" value="1"/>
</dbReference>
<evidence type="ECO:0000313" key="2">
    <source>
        <dbReference type="EMBL" id="KAK6226113.1"/>
    </source>
</evidence>
<accession>A0AAV9TSP9</accession>
<dbReference type="Gene3D" id="1.10.510.10">
    <property type="entry name" value="Transferase(Phosphotransferase) domain 1"/>
    <property type="match status" value="1"/>
</dbReference>
<dbReference type="GO" id="GO:0005524">
    <property type="term" value="F:ATP binding"/>
    <property type="evidence" value="ECO:0007669"/>
    <property type="project" value="InterPro"/>
</dbReference>
<evidence type="ECO:0000259" key="1">
    <source>
        <dbReference type="PROSITE" id="PS50011"/>
    </source>
</evidence>
<feature type="domain" description="Protein kinase" evidence="1">
    <location>
        <begin position="143"/>
        <end position="344"/>
    </location>
</feature>
<dbReference type="AlphaFoldDB" id="A0AAV9TSP9"/>
<reference evidence="2 3" key="1">
    <citation type="submission" date="2023-04" db="EMBL/GenBank/DDBJ databases">
        <title>Colletotrichum tabacum stain YC1 causing leaf anthracnose on Nicotiana tabacum(L.) cv.</title>
        <authorList>
            <person name="Ji Z."/>
            <person name="Wang M."/>
            <person name="Zhang J."/>
            <person name="Wang N."/>
            <person name="Zhou Z."/>
        </authorList>
    </citation>
    <scope>NUCLEOTIDE SEQUENCE [LARGE SCALE GENOMIC DNA]</scope>
    <source>
        <strain evidence="2 3">YC1</strain>
    </source>
</reference>
<keyword evidence="3" id="KW-1185">Reference proteome</keyword>